<sequence>MRVASAGIGTMQSKDLTQPSRIPAEQLKPQATQIWYRSREWKRTVTQKTEDEDRVKNCAASPESSVPEGEPKQVDHVDEEEQNVPVFRTHMFRDKSQIEAILFSSRFGKRGRSKSALDSVKSEKSIESLPEKENTKPDGSEQSSEEYVGIDCSEPVPSVISGHPKPEGPDLNGDVAPSNKEAEHEDKRFVEQSGECPSTQTSVLCLFQF</sequence>
<name>A0A834FE93_ORYME</name>
<gene>
    <name evidence="2" type="ORF">FQA47_022660</name>
</gene>
<evidence type="ECO:0000313" key="3">
    <source>
        <dbReference type="Proteomes" id="UP000646548"/>
    </source>
</evidence>
<dbReference type="EMBL" id="WKFB01000208">
    <property type="protein sequence ID" value="KAF6731641.1"/>
    <property type="molecule type" value="Genomic_DNA"/>
</dbReference>
<dbReference type="Proteomes" id="UP000646548">
    <property type="component" value="Unassembled WGS sequence"/>
</dbReference>
<reference evidence="2" key="1">
    <citation type="journal article" name="BMC Genomics">
        <title>Long-read sequencing and de novo genome assembly of marine medaka (Oryzias melastigma).</title>
        <authorList>
            <person name="Liang P."/>
            <person name="Saqib H.S.A."/>
            <person name="Ni X."/>
            <person name="Shen Y."/>
        </authorList>
    </citation>
    <scope>NUCLEOTIDE SEQUENCE</scope>
    <source>
        <strain evidence="2">Bigg-433</strain>
    </source>
</reference>
<protein>
    <submittedName>
        <fullName evidence="2">Uncharacterized protein</fullName>
    </submittedName>
</protein>
<feature type="region of interest" description="Disordered" evidence="1">
    <location>
        <begin position="43"/>
        <end position="86"/>
    </location>
</feature>
<comment type="caution">
    <text evidence="2">The sequence shown here is derived from an EMBL/GenBank/DDBJ whole genome shotgun (WGS) entry which is preliminary data.</text>
</comment>
<accession>A0A834FE93</accession>
<feature type="compositionally biased region" description="Basic and acidic residues" evidence="1">
    <location>
        <begin position="120"/>
        <end position="139"/>
    </location>
</feature>
<feature type="region of interest" description="Disordered" evidence="1">
    <location>
        <begin position="108"/>
        <end position="197"/>
    </location>
</feature>
<dbReference type="AlphaFoldDB" id="A0A834FE93"/>
<feature type="compositionally biased region" description="Basic and acidic residues" evidence="1">
    <location>
        <begin position="180"/>
        <end position="190"/>
    </location>
</feature>
<feature type="region of interest" description="Disordered" evidence="1">
    <location>
        <begin position="1"/>
        <end position="29"/>
    </location>
</feature>
<evidence type="ECO:0000256" key="1">
    <source>
        <dbReference type="SAM" id="MobiDB-lite"/>
    </source>
</evidence>
<feature type="compositionally biased region" description="Polar residues" evidence="1">
    <location>
        <begin position="10"/>
        <end position="20"/>
    </location>
</feature>
<feature type="compositionally biased region" description="Basic and acidic residues" evidence="1">
    <location>
        <begin position="43"/>
        <end position="56"/>
    </location>
</feature>
<organism evidence="2 3">
    <name type="scientific">Oryzias melastigma</name>
    <name type="common">Marine medaka</name>
    <dbReference type="NCBI Taxonomy" id="30732"/>
    <lineage>
        <taxon>Eukaryota</taxon>
        <taxon>Metazoa</taxon>
        <taxon>Chordata</taxon>
        <taxon>Craniata</taxon>
        <taxon>Vertebrata</taxon>
        <taxon>Euteleostomi</taxon>
        <taxon>Actinopterygii</taxon>
        <taxon>Neopterygii</taxon>
        <taxon>Teleostei</taxon>
        <taxon>Neoteleostei</taxon>
        <taxon>Acanthomorphata</taxon>
        <taxon>Ovalentaria</taxon>
        <taxon>Atherinomorphae</taxon>
        <taxon>Beloniformes</taxon>
        <taxon>Adrianichthyidae</taxon>
        <taxon>Oryziinae</taxon>
        <taxon>Oryzias</taxon>
    </lineage>
</organism>
<evidence type="ECO:0000313" key="2">
    <source>
        <dbReference type="EMBL" id="KAF6731641.1"/>
    </source>
</evidence>
<proteinExistence type="predicted"/>